<dbReference type="SUPFAM" id="SSF51215">
    <property type="entry name" value="Regulatory protein AraC"/>
    <property type="match status" value="1"/>
</dbReference>
<evidence type="ECO:0000256" key="3">
    <source>
        <dbReference type="ARBA" id="ARBA00023163"/>
    </source>
</evidence>
<evidence type="ECO:0000313" key="6">
    <source>
        <dbReference type="Proteomes" id="UP000480151"/>
    </source>
</evidence>
<dbReference type="RefSeq" id="WP_165098958.1">
    <property type="nucleotide sequence ID" value="NZ_JAAKGU010000005.1"/>
</dbReference>
<dbReference type="Gene3D" id="2.60.120.10">
    <property type="entry name" value="Jelly Rolls"/>
    <property type="match status" value="1"/>
</dbReference>
<dbReference type="PANTHER" id="PTHR43280">
    <property type="entry name" value="ARAC-FAMILY TRANSCRIPTIONAL REGULATOR"/>
    <property type="match status" value="1"/>
</dbReference>
<keyword evidence="1" id="KW-0805">Transcription regulation</keyword>
<accession>A0A6M1PMA9</accession>
<evidence type="ECO:0000259" key="4">
    <source>
        <dbReference type="PROSITE" id="PS01124"/>
    </source>
</evidence>
<sequence length="292" mass="34467">MNIQQLSPYIRVAMDSYIPSSWHLKERVLFDYELLYVKEGRIQVAVENNVWVGQPGDLFLIRPRQQHSIRKLGSELVRQPHLHFDLFYKEDSQDVKVSFKKLEDMTADELKWIRNDELSQLSPSLRSHIRLRNPSAIERLIFEIIREFEMKLPYYEVNINGMLLQLLNTLMRESYWNSNPHLVSNIGEMEQLRIHLKQNTDRKVTLDELSKISGISKYYLISLFNQTFGMSPIQFHLLQRIEKAKELIQFTNEPLKLIAENCGFPDICSFSNAFKKIDGVNPSFYRKRNGDQ</sequence>
<dbReference type="AlphaFoldDB" id="A0A6M1PMA9"/>
<dbReference type="InterPro" id="IPR037923">
    <property type="entry name" value="HTH-like"/>
</dbReference>
<keyword evidence="2" id="KW-0238">DNA-binding</keyword>
<reference evidence="5 6" key="1">
    <citation type="submission" date="2020-02" db="EMBL/GenBank/DDBJ databases">
        <authorList>
            <person name="Gao J."/>
            <person name="Sun J."/>
        </authorList>
    </citation>
    <scope>NUCLEOTIDE SEQUENCE [LARGE SCALE GENOMIC DNA]</scope>
    <source>
        <strain evidence="5 6">7124</strain>
    </source>
</reference>
<dbReference type="Proteomes" id="UP000480151">
    <property type="component" value="Unassembled WGS sequence"/>
</dbReference>
<comment type="caution">
    <text evidence="5">The sequence shown here is derived from an EMBL/GenBank/DDBJ whole genome shotgun (WGS) entry which is preliminary data.</text>
</comment>
<evidence type="ECO:0000256" key="1">
    <source>
        <dbReference type="ARBA" id="ARBA00023015"/>
    </source>
</evidence>
<dbReference type="GO" id="GO:0043565">
    <property type="term" value="F:sequence-specific DNA binding"/>
    <property type="evidence" value="ECO:0007669"/>
    <property type="project" value="InterPro"/>
</dbReference>
<dbReference type="EMBL" id="JAAKGU010000005">
    <property type="protein sequence ID" value="NGM83472.1"/>
    <property type="molecule type" value="Genomic_DNA"/>
</dbReference>
<dbReference type="Pfam" id="PF02311">
    <property type="entry name" value="AraC_binding"/>
    <property type="match status" value="1"/>
</dbReference>
<feature type="domain" description="HTH araC/xylS-type" evidence="4">
    <location>
        <begin position="190"/>
        <end position="288"/>
    </location>
</feature>
<dbReference type="SUPFAM" id="SSF46689">
    <property type="entry name" value="Homeodomain-like"/>
    <property type="match status" value="2"/>
</dbReference>
<protein>
    <submittedName>
        <fullName evidence="5">AraC family transcriptional regulator</fullName>
    </submittedName>
</protein>
<name>A0A6M1PMA9_9BACL</name>
<proteinExistence type="predicted"/>
<keyword evidence="3" id="KW-0804">Transcription</keyword>
<dbReference type="InterPro" id="IPR003313">
    <property type="entry name" value="AraC-bd"/>
</dbReference>
<dbReference type="PANTHER" id="PTHR43280:SF2">
    <property type="entry name" value="HTH-TYPE TRANSCRIPTIONAL REGULATOR EXSA"/>
    <property type="match status" value="1"/>
</dbReference>
<dbReference type="Gene3D" id="1.10.10.60">
    <property type="entry name" value="Homeodomain-like"/>
    <property type="match status" value="2"/>
</dbReference>
<gene>
    <name evidence="5" type="ORF">G5B47_13700</name>
</gene>
<dbReference type="GO" id="GO:0003700">
    <property type="term" value="F:DNA-binding transcription factor activity"/>
    <property type="evidence" value="ECO:0007669"/>
    <property type="project" value="InterPro"/>
</dbReference>
<dbReference type="InterPro" id="IPR018060">
    <property type="entry name" value="HTH_AraC"/>
</dbReference>
<evidence type="ECO:0000313" key="5">
    <source>
        <dbReference type="EMBL" id="NGM83472.1"/>
    </source>
</evidence>
<dbReference type="Pfam" id="PF12833">
    <property type="entry name" value="HTH_18"/>
    <property type="match status" value="1"/>
</dbReference>
<organism evidence="5 6">
    <name type="scientific">Paenibacillus apii</name>
    <dbReference type="NCBI Taxonomy" id="1850370"/>
    <lineage>
        <taxon>Bacteria</taxon>
        <taxon>Bacillati</taxon>
        <taxon>Bacillota</taxon>
        <taxon>Bacilli</taxon>
        <taxon>Bacillales</taxon>
        <taxon>Paenibacillaceae</taxon>
        <taxon>Paenibacillus</taxon>
    </lineage>
</organism>
<keyword evidence="6" id="KW-1185">Reference proteome</keyword>
<dbReference type="PROSITE" id="PS01124">
    <property type="entry name" value="HTH_ARAC_FAMILY_2"/>
    <property type="match status" value="1"/>
</dbReference>
<dbReference type="SMART" id="SM00342">
    <property type="entry name" value="HTH_ARAC"/>
    <property type="match status" value="1"/>
</dbReference>
<dbReference type="InterPro" id="IPR014710">
    <property type="entry name" value="RmlC-like_jellyroll"/>
</dbReference>
<evidence type="ECO:0000256" key="2">
    <source>
        <dbReference type="ARBA" id="ARBA00023125"/>
    </source>
</evidence>
<dbReference type="InterPro" id="IPR009057">
    <property type="entry name" value="Homeodomain-like_sf"/>
</dbReference>